<reference evidence="3" key="1">
    <citation type="journal article" date="2021" name="Nat. Commun.">
        <title>Genetic determinants of endophytism in the Arabidopsis root mycobiome.</title>
        <authorList>
            <person name="Mesny F."/>
            <person name="Miyauchi S."/>
            <person name="Thiergart T."/>
            <person name="Pickel B."/>
            <person name="Atanasova L."/>
            <person name="Karlsson M."/>
            <person name="Huettel B."/>
            <person name="Barry K.W."/>
            <person name="Haridas S."/>
            <person name="Chen C."/>
            <person name="Bauer D."/>
            <person name="Andreopoulos W."/>
            <person name="Pangilinan J."/>
            <person name="LaButti K."/>
            <person name="Riley R."/>
            <person name="Lipzen A."/>
            <person name="Clum A."/>
            <person name="Drula E."/>
            <person name="Henrissat B."/>
            <person name="Kohler A."/>
            <person name="Grigoriev I.V."/>
            <person name="Martin F.M."/>
            <person name="Hacquard S."/>
        </authorList>
    </citation>
    <scope>NUCLEOTIDE SEQUENCE</scope>
    <source>
        <strain evidence="3">MPI-SDFR-AT-0073</strain>
    </source>
</reference>
<dbReference type="GeneID" id="70124280"/>
<organism evidence="3 4">
    <name type="scientific">Truncatella angustata</name>
    <dbReference type="NCBI Taxonomy" id="152316"/>
    <lineage>
        <taxon>Eukaryota</taxon>
        <taxon>Fungi</taxon>
        <taxon>Dikarya</taxon>
        <taxon>Ascomycota</taxon>
        <taxon>Pezizomycotina</taxon>
        <taxon>Sordariomycetes</taxon>
        <taxon>Xylariomycetidae</taxon>
        <taxon>Amphisphaeriales</taxon>
        <taxon>Sporocadaceae</taxon>
        <taxon>Truncatella</taxon>
    </lineage>
</organism>
<gene>
    <name evidence="3" type="ORF">BKA67DRAFT_195964</name>
</gene>
<keyword evidence="4" id="KW-1185">Reference proteome</keyword>
<name>A0A9P8USU2_9PEZI</name>
<dbReference type="Proteomes" id="UP000758603">
    <property type="component" value="Unassembled WGS sequence"/>
</dbReference>
<evidence type="ECO:0000256" key="1">
    <source>
        <dbReference type="SAM" id="MobiDB-lite"/>
    </source>
</evidence>
<dbReference type="Pfam" id="PF10263">
    <property type="entry name" value="SprT-like"/>
    <property type="match status" value="1"/>
</dbReference>
<sequence>MPLARYTPVYCKLSMQGIPCSLKYGRISETTDRIISSLLVPNFQVIHSVLSRLSCILPQLPPIMHGEDWYGGGTPMSRSSSAASSFPGDRYISRTYPEGGKRPYVNFEYVEVADEDASFPAPKRPRYVGVIPEVPREPSFFILREAGRPSPVPFYDYDGSGSVSRVPSPAVSERMSDNEIPPHRFLRPDLRPTPVERTSSGLSLAPEDDDNEARSGYSDMKKDEQAANRVESHFAHYHKRARDSKAERILKSLISPKSSPGKEFEIDGAALNNIFRATNEIFFFGSLRNRVKWDWSDGSNERYHTQIIGTTALRAAKDGGYETLIVLSHRYLKDRRYNRRLLISTFIHELIHSYLFIRCGFKAKRFGGHTVGFHQIAKLIDEWAGPDTLFLSNMEADLDDFRLAHNHNSPGYDVFRNCGMQCSEDVNGIPPADHPPDEWPVLRLLDNGHYGNRFGPP</sequence>
<dbReference type="OrthoDB" id="5236983at2759"/>
<protein>
    <recommendedName>
        <fullName evidence="2">SprT-like domain-containing protein</fullName>
    </recommendedName>
</protein>
<dbReference type="AlphaFoldDB" id="A0A9P8USU2"/>
<proteinExistence type="predicted"/>
<dbReference type="GO" id="GO:0006950">
    <property type="term" value="P:response to stress"/>
    <property type="evidence" value="ECO:0007669"/>
    <property type="project" value="UniProtKB-ARBA"/>
</dbReference>
<feature type="compositionally biased region" description="Basic and acidic residues" evidence="1">
    <location>
        <begin position="174"/>
        <end position="190"/>
    </location>
</feature>
<feature type="region of interest" description="Disordered" evidence="1">
    <location>
        <begin position="165"/>
        <end position="223"/>
    </location>
</feature>
<dbReference type="RefSeq" id="XP_045961937.1">
    <property type="nucleotide sequence ID" value="XM_046095387.1"/>
</dbReference>
<evidence type="ECO:0000259" key="2">
    <source>
        <dbReference type="Pfam" id="PF10263"/>
    </source>
</evidence>
<dbReference type="InterPro" id="IPR006640">
    <property type="entry name" value="SprT-like_domain"/>
</dbReference>
<dbReference type="EMBL" id="JAGPXC010000002">
    <property type="protein sequence ID" value="KAH6657703.1"/>
    <property type="molecule type" value="Genomic_DNA"/>
</dbReference>
<evidence type="ECO:0000313" key="3">
    <source>
        <dbReference type="EMBL" id="KAH6657703.1"/>
    </source>
</evidence>
<comment type="caution">
    <text evidence="3">The sequence shown here is derived from an EMBL/GenBank/DDBJ whole genome shotgun (WGS) entry which is preliminary data.</text>
</comment>
<feature type="domain" description="SprT-like" evidence="2">
    <location>
        <begin position="272"/>
        <end position="384"/>
    </location>
</feature>
<accession>A0A9P8USU2</accession>
<evidence type="ECO:0000313" key="4">
    <source>
        <dbReference type="Proteomes" id="UP000758603"/>
    </source>
</evidence>